<feature type="region of interest" description="Disordered" evidence="1">
    <location>
        <begin position="1"/>
        <end position="29"/>
    </location>
</feature>
<name>A0A538T2V5_UNCEI</name>
<sequence>MPDRAQRSIQRAARAQRAYRDQDRDQIRHDADRNVEAFLGALDEGLVERDPAPRAGSEKQHDDAEQESVGEQAGLAADRIC</sequence>
<dbReference type="Proteomes" id="UP000317716">
    <property type="component" value="Unassembled WGS sequence"/>
</dbReference>
<feature type="non-terminal residue" evidence="2">
    <location>
        <position position="81"/>
    </location>
</feature>
<feature type="compositionally biased region" description="Basic and acidic residues" evidence="1">
    <location>
        <begin position="18"/>
        <end position="29"/>
    </location>
</feature>
<dbReference type="EMBL" id="VBOS01000096">
    <property type="protein sequence ID" value="TMQ57966.1"/>
    <property type="molecule type" value="Genomic_DNA"/>
</dbReference>
<gene>
    <name evidence="2" type="ORF">E6K72_03110</name>
</gene>
<comment type="caution">
    <text evidence="2">The sequence shown here is derived from an EMBL/GenBank/DDBJ whole genome shotgun (WGS) entry which is preliminary data.</text>
</comment>
<evidence type="ECO:0000313" key="2">
    <source>
        <dbReference type="EMBL" id="TMQ57966.1"/>
    </source>
</evidence>
<feature type="region of interest" description="Disordered" evidence="1">
    <location>
        <begin position="43"/>
        <end position="81"/>
    </location>
</feature>
<proteinExistence type="predicted"/>
<protein>
    <submittedName>
        <fullName evidence="2">Uncharacterized protein</fullName>
    </submittedName>
</protein>
<feature type="compositionally biased region" description="Basic and acidic residues" evidence="1">
    <location>
        <begin position="46"/>
        <end position="63"/>
    </location>
</feature>
<reference evidence="2 3" key="1">
    <citation type="journal article" date="2019" name="Nat. Microbiol.">
        <title>Mediterranean grassland soil C-N compound turnover is dependent on rainfall and depth, and is mediated by genomically divergent microorganisms.</title>
        <authorList>
            <person name="Diamond S."/>
            <person name="Andeer P.F."/>
            <person name="Li Z."/>
            <person name="Crits-Christoph A."/>
            <person name="Burstein D."/>
            <person name="Anantharaman K."/>
            <person name="Lane K.R."/>
            <person name="Thomas B.C."/>
            <person name="Pan C."/>
            <person name="Northen T.R."/>
            <person name="Banfield J.F."/>
        </authorList>
    </citation>
    <scope>NUCLEOTIDE SEQUENCE [LARGE SCALE GENOMIC DNA]</scope>
    <source>
        <strain evidence="2">WS_2</strain>
    </source>
</reference>
<evidence type="ECO:0000256" key="1">
    <source>
        <dbReference type="SAM" id="MobiDB-lite"/>
    </source>
</evidence>
<accession>A0A538T2V5</accession>
<organism evidence="2 3">
    <name type="scientific">Eiseniibacteriota bacterium</name>
    <dbReference type="NCBI Taxonomy" id="2212470"/>
    <lineage>
        <taxon>Bacteria</taxon>
        <taxon>Candidatus Eiseniibacteriota</taxon>
    </lineage>
</organism>
<dbReference type="AlphaFoldDB" id="A0A538T2V5"/>
<feature type="compositionally biased region" description="Low complexity" evidence="1">
    <location>
        <begin position="7"/>
        <end position="16"/>
    </location>
</feature>
<evidence type="ECO:0000313" key="3">
    <source>
        <dbReference type="Proteomes" id="UP000317716"/>
    </source>
</evidence>